<feature type="domain" description="N-acetyltransferase" evidence="1">
    <location>
        <begin position="1"/>
        <end position="148"/>
    </location>
</feature>
<organism evidence="2 3">
    <name type="scientific">Kibdelosporangium phytohabitans</name>
    <dbReference type="NCBI Taxonomy" id="860235"/>
    <lineage>
        <taxon>Bacteria</taxon>
        <taxon>Bacillati</taxon>
        <taxon>Actinomycetota</taxon>
        <taxon>Actinomycetes</taxon>
        <taxon>Pseudonocardiales</taxon>
        <taxon>Pseudonocardiaceae</taxon>
        <taxon>Kibdelosporangium</taxon>
    </lineage>
</organism>
<dbReference type="GO" id="GO:0016747">
    <property type="term" value="F:acyltransferase activity, transferring groups other than amino-acyl groups"/>
    <property type="evidence" value="ECO:0007669"/>
    <property type="project" value="InterPro"/>
</dbReference>
<dbReference type="PANTHER" id="PTHR43328">
    <property type="entry name" value="ACETYLTRANSFERASE-RELATED"/>
    <property type="match status" value="1"/>
</dbReference>
<dbReference type="InterPro" id="IPR000182">
    <property type="entry name" value="GNAT_dom"/>
</dbReference>
<sequence>MQLRDVREADLRTFHEQEQDPEAVRRSRFEPRDEEAFTAHWRKEILGDPLTFVQTVAVNGEPAGNVIAWWEKNQRFLGYWFGREYWGRGIATRALSLFLAAEQTRPLYADPFSGNVASVRLLEKHGFQQVGTIRHGEDEHILLALAAQ</sequence>
<evidence type="ECO:0000313" key="3">
    <source>
        <dbReference type="Proteomes" id="UP000063699"/>
    </source>
</evidence>
<proteinExistence type="predicted"/>
<dbReference type="OrthoDB" id="9801656at2"/>
<dbReference type="PANTHER" id="PTHR43328:SF1">
    <property type="entry name" value="N-ACETYLTRANSFERASE DOMAIN-CONTAINING PROTEIN"/>
    <property type="match status" value="1"/>
</dbReference>
<dbReference type="AlphaFoldDB" id="A0A0N9IFY5"/>
<gene>
    <name evidence="2" type="ORF">AOZ06_41630</name>
</gene>
<dbReference type="EMBL" id="CP012752">
    <property type="protein sequence ID" value="ALG15458.1"/>
    <property type="molecule type" value="Genomic_DNA"/>
</dbReference>
<keyword evidence="3" id="KW-1185">Reference proteome</keyword>
<dbReference type="SUPFAM" id="SSF55729">
    <property type="entry name" value="Acyl-CoA N-acyltransferases (Nat)"/>
    <property type="match status" value="1"/>
</dbReference>
<dbReference type="STRING" id="860235.AOZ06_41630"/>
<protein>
    <recommendedName>
        <fullName evidence="1">N-acetyltransferase domain-containing protein</fullName>
    </recommendedName>
</protein>
<dbReference type="Pfam" id="PF13302">
    <property type="entry name" value="Acetyltransf_3"/>
    <property type="match status" value="1"/>
</dbReference>
<name>A0A0N9IFY5_9PSEU</name>
<dbReference type="PROSITE" id="PS51186">
    <property type="entry name" value="GNAT"/>
    <property type="match status" value="1"/>
</dbReference>
<reference evidence="2 3" key="1">
    <citation type="submission" date="2015-07" db="EMBL/GenBank/DDBJ databases">
        <title>Genome sequencing of Kibdelosporangium phytohabitans.</title>
        <authorList>
            <person name="Qin S."/>
            <person name="Xing K."/>
        </authorList>
    </citation>
    <scope>NUCLEOTIDE SEQUENCE [LARGE SCALE GENOMIC DNA]</scope>
    <source>
        <strain evidence="2 3">KLBMP1111</strain>
    </source>
</reference>
<evidence type="ECO:0000259" key="1">
    <source>
        <dbReference type="PROSITE" id="PS51186"/>
    </source>
</evidence>
<dbReference type="Proteomes" id="UP000063699">
    <property type="component" value="Chromosome"/>
</dbReference>
<evidence type="ECO:0000313" key="2">
    <source>
        <dbReference type="EMBL" id="ALG15458.1"/>
    </source>
</evidence>
<dbReference type="Gene3D" id="3.40.630.30">
    <property type="match status" value="1"/>
</dbReference>
<accession>A0A0N9IFY5</accession>
<dbReference type="KEGG" id="kphy:AOZ06_41630"/>
<dbReference type="InterPro" id="IPR016181">
    <property type="entry name" value="Acyl_CoA_acyltransferase"/>
</dbReference>